<dbReference type="SUPFAM" id="SSF56219">
    <property type="entry name" value="DNase I-like"/>
    <property type="match status" value="1"/>
</dbReference>
<sequence length="403" mass="45537">MEGTKLKLLGEGNLNPSHSYQLFASASNRCPELGEGSQVITQAPEVQQKGIPATPASKSASLRAQLKCLYANAHSMGNKQEELETCAHLQGYDFNGIMEMWWDGSYDWSVGMEGYRLFRKDRQGRQGGDVALYVNDQLECMELHLEMDEEPTESLWIRIQGRAGAGDTVMGVCYRPLDQEDQVDEALYRQTGAASCSQVLVLMGDFNHPDVSWRDNTAGHKQSRRFLECIDDNFFLQVIEEPTRRGAMLDLVLTNKEELVGNVKLKGSLGCSDHERVEFKILRTARRVHSKLTTLDFRRADFDLFRSVSLTSVPGKIMKTMETMLKQMENKEVIGDSQHVFTKGKSCLTNLVAFYAELQCWWIREEQLTSSIWTCAKHLTLSCTTSLSLNWRYMDLMGGPLSG</sequence>
<dbReference type="InterPro" id="IPR036691">
    <property type="entry name" value="Endo/exonu/phosph_ase_sf"/>
</dbReference>
<keyword evidence="3" id="KW-1185">Reference proteome</keyword>
<organism evidence="2 3">
    <name type="scientific">Grus japonensis</name>
    <name type="common">Japanese crane</name>
    <name type="synonym">Red-crowned crane</name>
    <dbReference type="NCBI Taxonomy" id="30415"/>
    <lineage>
        <taxon>Eukaryota</taxon>
        <taxon>Metazoa</taxon>
        <taxon>Chordata</taxon>
        <taxon>Craniata</taxon>
        <taxon>Vertebrata</taxon>
        <taxon>Euteleostomi</taxon>
        <taxon>Archelosauria</taxon>
        <taxon>Archosauria</taxon>
        <taxon>Dinosauria</taxon>
        <taxon>Saurischia</taxon>
        <taxon>Theropoda</taxon>
        <taxon>Coelurosauria</taxon>
        <taxon>Aves</taxon>
        <taxon>Neognathae</taxon>
        <taxon>Neoaves</taxon>
        <taxon>Gruiformes</taxon>
        <taxon>Gruidae</taxon>
        <taxon>Grus</taxon>
    </lineage>
</organism>
<comment type="caution">
    <text evidence="2">The sequence shown here is derived from an EMBL/GenBank/DDBJ whole genome shotgun (WGS) entry which is preliminary data.</text>
</comment>
<proteinExistence type="predicted"/>
<dbReference type="AlphaFoldDB" id="A0ABC9WNA9"/>
<dbReference type="PANTHER" id="PTHR33395:SF22">
    <property type="entry name" value="REVERSE TRANSCRIPTASE DOMAIN-CONTAINING PROTEIN"/>
    <property type="match status" value="1"/>
</dbReference>
<feature type="domain" description="Endonuclease/exonuclease/phosphatase" evidence="1">
    <location>
        <begin position="172"/>
        <end position="277"/>
    </location>
</feature>
<evidence type="ECO:0000313" key="3">
    <source>
        <dbReference type="Proteomes" id="UP001623348"/>
    </source>
</evidence>
<dbReference type="EMBL" id="BAAFJT010000003">
    <property type="protein sequence ID" value="GAB0186117.1"/>
    <property type="molecule type" value="Genomic_DNA"/>
</dbReference>
<gene>
    <name evidence="2" type="ORF">GRJ2_001077000</name>
</gene>
<evidence type="ECO:0000259" key="1">
    <source>
        <dbReference type="Pfam" id="PF14529"/>
    </source>
</evidence>
<reference evidence="2 3" key="1">
    <citation type="submission" date="2024-06" db="EMBL/GenBank/DDBJ databases">
        <title>The draft genome of Grus japonensis, version 3.</title>
        <authorList>
            <person name="Nabeshima K."/>
            <person name="Suzuki S."/>
            <person name="Onuma M."/>
        </authorList>
    </citation>
    <scope>NUCLEOTIDE SEQUENCE [LARGE SCALE GENOMIC DNA]</scope>
    <source>
        <strain evidence="2 3">451A</strain>
    </source>
</reference>
<name>A0ABC9WNA9_GRUJA</name>
<dbReference type="Gene3D" id="3.60.10.10">
    <property type="entry name" value="Endonuclease/exonuclease/phosphatase"/>
    <property type="match status" value="1"/>
</dbReference>
<dbReference type="Pfam" id="PF14529">
    <property type="entry name" value="Exo_endo_phos_2"/>
    <property type="match status" value="1"/>
</dbReference>
<dbReference type="PANTHER" id="PTHR33395">
    <property type="entry name" value="TRANSCRIPTASE, PUTATIVE-RELATED-RELATED"/>
    <property type="match status" value="1"/>
</dbReference>
<dbReference type="InterPro" id="IPR005135">
    <property type="entry name" value="Endo/exonuclease/phosphatase"/>
</dbReference>
<evidence type="ECO:0000313" key="2">
    <source>
        <dbReference type="EMBL" id="GAB0186117.1"/>
    </source>
</evidence>
<dbReference type="Proteomes" id="UP001623348">
    <property type="component" value="Unassembled WGS sequence"/>
</dbReference>
<accession>A0ABC9WNA9</accession>
<protein>
    <recommendedName>
        <fullName evidence="1">Endonuclease/exonuclease/phosphatase domain-containing protein</fullName>
    </recommendedName>
</protein>